<proteinExistence type="inferred from homology"/>
<dbReference type="InterPro" id="IPR013783">
    <property type="entry name" value="Ig-like_fold"/>
</dbReference>
<evidence type="ECO:0008006" key="15">
    <source>
        <dbReference type="Google" id="ProtNLM"/>
    </source>
</evidence>
<sequence length="585" mass="63393">MRAFLLAQLSLLAWTVSSAPTNSTTPVAANSTLSCTATFTPVTASAAFAALNPGWNLGNTLDAIPTEGSWNNGPAQASTFSTVQAGGFKSVRIPVTWAYHYVDSSPSWTINSTWMDRVETVVDEALSLGLYVILNMHHDSWVWADVSASGANYTLIEEKFAASWSQIGARFACKSSKLIFEPINEPPGTTQAHADELNKLNGIFLKAINDAGGYNPQRVVSLVGLQMNAALTAQYFVRGTTYSSQPWGLQFHYYSPYDFIFEAWGKTIWGSDADKASLDSDFSLYAGNFTDVPTFVGEWDASTATPYTETAGRWKYFDYFVRTCNKYGYASVLWDNGNDHFNRTTGTWNDPVAIDILMNAIKDVTNTLADSTTDPSATSQTSSAFLFHEVGTPVTDQSVAYLLNGNTLRSIKNSAGTTLDASSYSISTTGTLTFTSAYLSTLFTSASTPGTKEILSLSFSAGADLSLSIIQYSTPTLPTATYALSNISTSSDLYIPINYAGLPIPAAVKALKADGTYLADDYTQYFGPMEAARWTYGSWSYDANHFIVYAAGLQVLQAAAQTVTLTLEFFPRTLGLNSVNLTFTQ</sequence>
<reference evidence="13 14" key="1">
    <citation type="journal article" date="2018" name="IMA Fungus">
        <title>IMA Genome-F 9: Draft genome sequence of Annulohypoxylon stygium, Aspergillus mulundensis, Berkeleyomyces basicola (syn. Thielaviopsis basicola), Ceratocystis smalleyi, two Cercospora beticola strains, Coleophoma cylindrospora, Fusarium fracticaudum, Phialophora cf. hyalina, and Morchella septimelata.</title>
        <authorList>
            <person name="Wingfield B.D."/>
            <person name="Bills G.F."/>
            <person name="Dong Y."/>
            <person name="Huang W."/>
            <person name="Nel W.J."/>
            <person name="Swalarsk-Parry B.S."/>
            <person name="Vaghefi N."/>
            <person name="Wilken P.M."/>
            <person name="An Z."/>
            <person name="de Beer Z.W."/>
            <person name="De Vos L."/>
            <person name="Chen L."/>
            <person name="Duong T.A."/>
            <person name="Gao Y."/>
            <person name="Hammerbacher A."/>
            <person name="Kikkert J.R."/>
            <person name="Li Y."/>
            <person name="Li H."/>
            <person name="Li K."/>
            <person name="Li Q."/>
            <person name="Liu X."/>
            <person name="Ma X."/>
            <person name="Naidoo K."/>
            <person name="Pethybridge S.J."/>
            <person name="Sun J."/>
            <person name="Steenkamp E.T."/>
            <person name="van der Nest M.A."/>
            <person name="van Wyk S."/>
            <person name="Wingfield M.J."/>
            <person name="Xiong C."/>
            <person name="Yue Q."/>
            <person name="Zhang X."/>
        </authorList>
    </citation>
    <scope>NUCLEOTIDE SEQUENCE [LARGE SCALE GENOMIC DNA]</scope>
    <source>
        <strain evidence="13 14">BP5796</strain>
    </source>
</reference>
<dbReference type="Proteomes" id="UP000256328">
    <property type="component" value="Unassembled WGS sequence"/>
</dbReference>
<organism evidence="13 14">
    <name type="scientific">Coleophoma crateriformis</name>
    <dbReference type="NCBI Taxonomy" id="565419"/>
    <lineage>
        <taxon>Eukaryota</taxon>
        <taxon>Fungi</taxon>
        <taxon>Dikarya</taxon>
        <taxon>Ascomycota</taxon>
        <taxon>Pezizomycotina</taxon>
        <taxon>Leotiomycetes</taxon>
        <taxon>Helotiales</taxon>
        <taxon>Dermateaceae</taxon>
        <taxon>Coleophoma</taxon>
    </lineage>
</organism>
<dbReference type="InterPro" id="IPR016282">
    <property type="entry name" value="Glyco_hydro_5_endoGlcnase_B"/>
</dbReference>
<evidence type="ECO:0000256" key="5">
    <source>
        <dbReference type="ARBA" id="ARBA00023277"/>
    </source>
</evidence>
<gene>
    <name evidence="13" type="ORF">BP5796_09749</name>
</gene>
<feature type="domain" description="Glycoside hydrolase family 5" evidence="11">
    <location>
        <begin position="66"/>
        <end position="339"/>
    </location>
</feature>
<keyword evidence="7" id="KW-0961">Cell wall biogenesis/degradation</keyword>
<feature type="chain" id="PRO_5017534055" description="Glycoside hydrolase family 5 domain-containing protein" evidence="10">
    <location>
        <begin position="19"/>
        <end position="585"/>
    </location>
</feature>
<dbReference type="GO" id="GO:0005576">
    <property type="term" value="C:extracellular region"/>
    <property type="evidence" value="ECO:0007669"/>
    <property type="project" value="TreeGrafter"/>
</dbReference>
<keyword evidence="2 10" id="KW-0732">Signal</keyword>
<evidence type="ECO:0000256" key="10">
    <source>
        <dbReference type="SAM" id="SignalP"/>
    </source>
</evidence>
<evidence type="ECO:0000259" key="11">
    <source>
        <dbReference type="Pfam" id="PF00150"/>
    </source>
</evidence>
<dbReference type="GO" id="GO:0071555">
    <property type="term" value="P:cell wall organization"/>
    <property type="evidence" value="ECO:0007669"/>
    <property type="project" value="UniProtKB-KW"/>
</dbReference>
<dbReference type="FunFam" id="3.20.20.80:FF:000152">
    <property type="entry name" value="Extracellular endoglucanase"/>
    <property type="match status" value="1"/>
</dbReference>
<dbReference type="UniPathway" id="UPA00164"/>
<keyword evidence="3 9" id="KW-0378">Hydrolase</keyword>
<evidence type="ECO:0000313" key="14">
    <source>
        <dbReference type="Proteomes" id="UP000256328"/>
    </source>
</evidence>
<comment type="similarity">
    <text evidence="1 9">Belongs to the glycosyl hydrolase 5 (cellulase A) family.</text>
</comment>
<evidence type="ECO:0000313" key="13">
    <source>
        <dbReference type="EMBL" id="RDW67000.1"/>
    </source>
</evidence>
<dbReference type="GO" id="GO:0009986">
    <property type="term" value="C:cell surface"/>
    <property type="evidence" value="ECO:0007669"/>
    <property type="project" value="TreeGrafter"/>
</dbReference>
<evidence type="ECO:0000259" key="12">
    <source>
        <dbReference type="Pfam" id="PF03442"/>
    </source>
</evidence>
<dbReference type="OrthoDB" id="412536at2759"/>
<dbReference type="AlphaFoldDB" id="A0A3D8QZ99"/>
<dbReference type="SUPFAM" id="SSF81296">
    <property type="entry name" value="E set domains"/>
    <property type="match status" value="1"/>
</dbReference>
<dbReference type="InterPro" id="IPR050386">
    <property type="entry name" value="Glycosyl_hydrolase_5"/>
</dbReference>
<protein>
    <recommendedName>
        <fullName evidence="15">Glycoside hydrolase family 5 domain-containing protein</fullName>
    </recommendedName>
</protein>
<dbReference type="PIRSF" id="PIRSF001043">
    <property type="entry name" value="Endoglucanase_B"/>
    <property type="match status" value="1"/>
</dbReference>
<dbReference type="GO" id="GO:0005978">
    <property type="term" value="P:glycogen biosynthetic process"/>
    <property type="evidence" value="ECO:0007669"/>
    <property type="project" value="UniProtKB-UniPathway"/>
</dbReference>
<dbReference type="SUPFAM" id="SSF51445">
    <property type="entry name" value="(Trans)glycosidases"/>
    <property type="match status" value="1"/>
</dbReference>
<dbReference type="Pfam" id="PF03442">
    <property type="entry name" value="CBM_X2"/>
    <property type="match status" value="1"/>
</dbReference>
<keyword evidence="14" id="KW-1185">Reference proteome</keyword>
<evidence type="ECO:0000256" key="6">
    <source>
        <dbReference type="ARBA" id="ARBA00023295"/>
    </source>
</evidence>
<feature type="domain" description="Carbohydrate binding X2" evidence="12">
    <location>
        <begin position="380"/>
        <end position="469"/>
    </location>
</feature>
<name>A0A3D8QZ99_9HELO</name>
<dbReference type="EMBL" id="PDLN01000014">
    <property type="protein sequence ID" value="RDW67000.1"/>
    <property type="molecule type" value="Genomic_DNA"/>
</dbReference>
<keyword evidence="8" id="KW-0624">Polysaccharide degradation</keyword>
<dbReference type="InterPro" id="IPR005102">
    <property type="entry name" value="Carbo-bd_X2"/>
</dbReference>
<keyword evidence="4" id="KW-0136">Cellulose degradation</keyword>
<evidence type="ECO:0000256" key="2">
    <source>
        <dbReference type="ARBA" id="ARBA00022729"/>
    </source>
</evidence>
<dbReference type="Gene3D" id="3.20.20.80">
    <property type="entry name" value="Glycosidases"/>
    <property type="match status" value="1"/>
</dbReference>
<dbReference type="InterPro" id="IPR001547">
    <property type="entry name" value="Glyco_hydro_5"/>
</dbReference>
<dbReference type="PANTHER" id="PTHR31297:SF41">
    <property type="entry name" value="ENDOGLUCANASE, PUTATIVE (AFU_ORTHOLOGUE AFUA_5G01830)-RELATED"/>
    <property type="match status" value="1"/>
</dbReference>
<accession>A0A3D8QZ99</accession>
<keyword evidence="5" id="KW-0119">Carbohydrate metabolism</keyword>
<dbReference type="InterPro" id="IPR014756">
    <property type="entry name" value="Ig_E-set"/>
</dbReference>
<evidence type="ECO:0000256" key="8">
    <source>
        <dbReference type="ARBA" id="ARBA00023326"/>
    </source>
</evidence>
<evidence type="ECO:0000256" key="3">
    <source>
        <dbReference type="ARBA" id="ARBA00022801"/>
    </source>
</evidence>
<keyword evidence="6 9" id="KW-0326">Glycosidase</keyword>
<evidence type="ECO:0000256" key="9">
    <source>
        <dbReference type="RuleBase" id="RU361153"/>
    </source>
</evidence>
<evidence type="ECO:0000256" key="7">
    <source>
        <dbReference type="ARBA" id="ARBA00023316"/>
    </source>
</evidence>
<comment type="caution">
    <text evidence="13">The sequence shown here is derived from an EMBL/GenBank/DDBJ whole genome shotgun (WGS) entry which is preliminary data.</text>
</comment>
<dbReference type="PANTHER" id="PTHR31297">
    <property type="entry name" value="GLUCAN ENDO-1,6-BETA-GLUCOSIDASE B"/>
    <property type="match status" value="1"/>
</dbReference>
<dbReference type="PROSITE" id="PS51257">
    <property type="entry name" value="PROKAR_LIPOPROTEIN"/>
    <property type="match status" value="1"/>
</dbReference>
<feature type="signal peptide" evidence="10">
    <location>
        <begin position="1"/>
        <end position="18"/>
    </location>
</feature>
<dbReference type="Pfam" id="PF00150">
    <property type="entry name" value="Cellulase"/>
    <property type="match status" value="1"/>
</dbReference>
<dbReference type="GO" id="GO:0030245">
    <property type="term" value="P:cellulose catabolic process"/>
    <property type="evidence" value="ECO:0007669"/>
    <property type="project" value="UniProtKB-KW"/>
</dbReference>
<dbReference type="GO" id="GO:0008422">
    <property type="term" value="F:beta-glucosidase activity"/>
    <property type="evidence" value="ECO:0007669"/>
    <property type="project" value="TreeGrafter"/>
</dbReference>
<dbReference type="InterPro" id="IPR017853">
    <property type="entry name" value="GH"/>
</dbReference>
<dbReference type="Gene3D" id="2.60.40.10">
    <property type="entry name" value="Immunoglobulins"/>
    <property type="match status" value="1"/>
</dbReference>
<evidence type="ECO:0000256" key="4">
    <source>
        <dbReference type="ARBA" id="ARBA00023001"/>
    </source>
</evidence>
<evidence type="ECO:0000256" key="1">
    <source>
        <dbReference type="ARBA" id="ARBA00005641"/>
    </source>
</evidence>